<dbReference type="Proteomes" id="UP001604277">
    <property type="component" value="Unassembled WGS sequence"/>
</dbReference>
<dbReference type="EMBL" id="JBFOLJ010000010">
    <property type="protein sequence ID" value="KAL2502760.1"/>
    <property type="molecule type" value="Genomic_DNA"/>
</dbReference>
<evidence type="ECO:0000313" key="3">
    <source>
        <dbReference type="Proteomes" id="UP001604277"/>
    </source>
</evidence>
<feature type="region of interest" description="Disordered" evidence="1">
    <location>
        <begin position="15"/>
        <end position="42"/>
    </location>
</feature>
<feature type="compositionally biased region" description="Low complexity" evidence="1">
    <location>
        <begin position="121"/>
        <end position="131"/>
    </location>
</feature>
<protein>
    <submittedName>
        <fullName evidence="2">Mechanosensitive ion channel protein</fullName>
    </submittedName>
</protein>
<feature type="region of interest" description="Disordered" evidence="1">
    <location>
        <begin position="95"/>
        <end position="131"/>
    </location>
</feature>
<feature type="compositionally biased region" description="Polar residues" evidence="1">
    <location>
        <begin position="95"/>
        <end position="104"/>
    </location>
</feature>
<proteinExistence type="predicted"/>
<comment type="caution">
    <text evidence="2">The sequence shown here is derived from an EMBL/GenBank/DDBJ whole genome shotgun (WGS) entry which is preliminary data.</text>
</comment>
<reference evidence="3" key="1">
    <citation type="submission" date="2024-07" db="EMBL/GenBank/DDBJ databases">
        <title>Two chromosome-level genome assemblies of Korean endemic species Abeliophyllum distichum and Forsythia ovata (Oleaceae).</title>
        <authorList>
            <person name="Jang H."/>
        </authorList>
    </citation>
    <scope>NUCLEOTIDE SEQUENCE [LARGE SCALE GENOMIC DNA]</scope>
</reference>
<gene>
    <name evidence="2" type="ORF">Fot_36608</name>
</gene>
<organism evidence="2 3">
    <name type="scientific">Forsythia ovata</name>
    <dbReference type="NCBI Taxonomy" id="205694"/>
    <lineage>
        <taxon>Eukaryota</taxon>
        <taxon>Viridiplantae</taxon>
        <taxon>Streptophyta</taxon>
        <taxon>Embryophyta</taxon>
        <taxon>Tracheophyta</taxon>
        <taxon>Spermatophyta</taxon>
        <taxon>Magnoliopsida</taxon>
        <taxon>eudicotyledons</taxon>
        <taxon>Gunneridae</taxon>
        <taxon>Pentapetalae</taxon>
        <taxon>asterids</taxon>
        <taxon>lamiids</taxon>
        <taxon>Lamiales</taxon>
        <taxon>Oleaceae</taxon>
        <taxon>Forsythieae</taxon>
        <taxon>Forsythia</taxon>
    </lineage>
</organism>
<dbReference type="AlphaFoldDB" id="A0ABD1SPW9"/>
<evidence type="ECO:0000256" key="1">
    <source>
        <dbReference type="SAM" id="MobiDB-lite"/>
    </source>
</evidence>
<keyword evidence="3" id="KW-1185">Reference proteome</keyword>
<accession>A0ABD1SPW9</accession>
<name>A0ABD1SPW9_9LAMI</name>
<sequence>MRKKKFFFKENQISTKNGGLELENQETHNPHYRLPSPPPKSKDNDVVMNAATNNKDFNFVMESPLSRIAKSLSTNYGQLTSNEVRVLFNDNTAAVRDSNQSSNTKPEEVLVCSSNSSFQRKSSLLKTKTKS</sequence>
<evidence type="ECO:0000313" key="2">
    <source>
        <dbReference type="EMBL" id="KAL2502760.1"/>
    </source>
</evidence>